<reference evidence="4" key="2">
    <citation type="submission" date="2025-08" db="UniProtKB">
        <authorList>
            <consortium name="Ensembl"/>
        </authorList>
    </citation>
    <scope>IDENTIFICATION</scope>
</reference>
<name>A0A8C8TZG8_PERMB</name>
<evidence type="ECO:0000313" key="5">
    <source>
        <dbReference type="Proteomes" id="UP000694547"/>
    </source>
</evidence>
<dbReference type="GeneTree" id="ENSGT00390000000062"/>
<sequence>MENFKHIAIYHYDIDNEKEDDGLDHSPDSPPTEKSPVFGNPKKTWVPTRKDDDTGTEVKNKMDNIGADVSSTVTEKKKRMESSIEGVVKDCNKNIKQHLKFHEDELREFKIEFTEKIITVFPQWDLDIKHLGDQEDKLTDIFYQQKNIFEQTKMHQYQGLKRLKRESKAFLKALKDLENGDLLASARSEIKNQMSLLQKKFTDS</sequence>
<accession>A0A8C8TZG8</accession>
<feature type="domain" description="XLR/SYCP3/FAM9" evidence="3">
    <location>
        <begin position="72"/>
        <end position="200"/>
    </location>
</feature>
<dbReference type="InterPro" id="IPR006888">
    <property type="entry name" value="XLR/SYCP3/FAM9_dom"/>
</dbReference>
<protein>
    <submittedName>
        <fullName evidence="4">Predicted gene 773</fullName>
    </submittedName>
</protein>
<dbReference type="Pfam" id="PF04803">
    <property type="entry name" value="Cor1"/>
    <property type="match status" value="1"/>
</dbReference>
<feature type="compositionally biased region" description="Basic and acidic residues" evidence="2">
    <location>
        <begin position="48"/>
        <end position="62"/>
    </location>
</feature>
<dbReference type="InterPro" id="IPR051443">
    <property type="entry name" value="XLR/SYCP3"/>
</dbReference>
<evidence type="ECO:0000256" key="1">
    <source>
        <dbReference type="ARBA" id="ARBA00010283"/>
    </source>
</evidence>
<proteinExistence type="inferred from homology"/>
<organism evidence="4 5">
    <name type="scientific">Peromyscus maniculatus bairdii</name>
    <name type="common">Prairie deer mouse</name>
    <dbReference type="NCBI Taxonomy" id="230844"/>
    <lineage>
        <taxon>Eukaryota</taxon>
        <taxon>Metazoa</taxon>
        <taxon>Chordata</taxon>
        <taxon>Craniata</taxon>
        <taxon>Vertebrata</taxon>
        <taxon>Euteleostomi</taxon>
        <taxon>Mammalia</taxon>
        <taxon>Eutheria</taxon>
        <taxon>Euarchontoglires</taxon>
        <taxon>Glires</taxon>
        <taxon>Rodentia</taxon>
        <taxon>Myomorpha</taxon>
        <taxon>Muroidea</taxon>
        <taxon>Cricetidae</taxon>
        <taxon>Neotominae</taxon>
        <taxon>Peromyscus</taxon>
    </lineage>
</organism>
<dbReference type="Ensembl" id="ENSPEMT00000026862.2">
    <property type="protein sequence ID" value="ENSPEMP00000022495.1"/>
    <property type="gene ID" value="ENSPEMG00000019841.2"/>
</dbReference>
<evidence type="ECO:0000259" key="3">
    <source>
        <dbReference type="Pfam" id="PF04803"/>
    </source>
</evidence>
<evidence type="ECO:0000256" key="2">
    <source>
        <dbReference type="SAM" id="MobiDB-lite"/>
    </source>
</evidence>
<comment type="similarity">
    <text evidence="1">Belongs to the XLR/SYCP3 family.</text>
</comment>
<dbReference type="GO" id="GO:0007286">
    <property type="term" value="P:spermatid development"/>
    <property type="evidence" value="ECO:0007669"/>
    <property type="project" value="TreeGrafter"/>
</dbReference>
<dbReference type="PANTHER" id="PTHR19368:SF21">
    <property type="entry name" value="GENE MODEL 773, (NCBI)"/>
    <property type="match status" value="1"/>
</dbReference>
<dbReference type="PANTHER" id="PTHR19368">
    <property type="entry name" value="XLR/SCP3/FAM9"/>
    <property type="match status" value="1"/>
</dbReference>
<reference evidence="4 5" key="1">
    <citation type="submission" date="2018-10" db="EMBL/GenBank/DDBJ databases">
        <title>Improved assembly of the deer mouse Peromyscus maniculatus genome.</title>
        <authorList>
            <person name="Lassance J.-M."/>
            <person name="Hoekstra H.E."/>
        </authorList>
    </citation>
    <scope>NUCLEOTIDE SEQUENCE [LARGE SCALE GENOMIC DNA]</scope>
</reference>
<dbReference type="AlphaFoldDB" id="A0A8C8TZG8"/>
<reference evidence="4" key="3">
    <citation type="submission" date="2025-09" db="UniProtKB">
        <authorList>
            <consortium name="Ensembl"/>
        </authorList>
    </citation>
    <scope>IDENTIFICATION</scope>
</reference>
<dbReference type="GO" id="GO:0051321">
    <property type="term" value="P:meiotic cell cycle"/>
    <property type="evidence" value="ECO:0007669"/>
    <property type="project" value="TreeGrafter"/>
</dbReference>
<dbReference type="GO" id="GO:0007340">
    <property type="term" value="P:acrosome reaction"/>
    <property type="evidence" value="ECO:0007669"/>
    <property type="project" value="Ensembl"/>
</dbReference>
<dbReference type="GO" id="GO:0000795">
    <property type="term" value="C:synaptonemal complex"/>
    <property type="evidence" value="ECO:0007669"/>
    <property type="project" value="TreeGrafter"/>
</dbReference>
<dbReference type="GO" id="GO:0007341">
    <property type="term" value="P:penetration of zona pellucida"/>
    <property type="evidence" value="ECO:0007669"/>
    <property type="project" value="Ensembl"/>
</dbReference>
<dbReference type="Proteomes" id="UP000694547">
    <property type="component" value="Chromosome X"/>
</dbReference>
<feature type="region of interest" description="Disordered" evidence="2">
    <location>
        <begin position="15"/>
        <end position="65"/>
    </location>
</feature>
<keyword evidence="5" id="KW-1185">Reference proteome</keyword>
<evidence type="ECO:0000313" key="4">
    <source>
        <dbReference type="Ensembl" id="ENSPEMP00000022495.1"/>
    </source>
</evidence>